<accession>A0A835HYI4</accession>
<comment type="caution">
    <text evidence="1">The sequence shown here is derived from an EMBL/GenBank/DDBJ whole genome shotgun (WGS) entry which is preliminary data.</text>
</comment>
<keyword evidence="2" id="KW-1185">Reference proteome</keyword>
<evidence type="ECO:0000313" key="2">
    <source>
        <dbReference type="Proteomes" id="UP000631114"/>
    </source>
</evidence>
<protein>
    <submittedName>
        <fullName evidence="1">Uncharacterized protein</fullName>
    </submittedName>
</protein>
<sequence length="71" mass="8207">NGFPAISLEMELSRFLQQQEVSYRICSEDCFEGRERRGKRKLNTRSLDQPLDLDGASFYTLAFTVFQNILG</sequence>
<reference evidence="1 2" key="1">
    <citation type="submission" date="2020-10" db="EMBL/GenBank/DDBJ databases">
        <title>The Coptis chinensis genome and diversification of protoberbering-type alkaloids.</title>
        <authorList>
            <person name="Wang B."/>
            <person name="Shu S."/>
            <person name="Song C."/>
            <person name="Liu Y."/>
        </authorList>
    </citation>
    <scope>NUCLEOTIDE SEQUENCE [LARGE SCALE GENOMIC DNA]</scope>
    <source>
        <strain evidence="1">HL-2020</strain>
        <tissue evidence="1">Leaf</tissue>
    </source>
</reference>
<dbReference type="EMBL" id="JADFTS010000005">
    <property type="protein sequence ID" value="KAF9605683.1"/>
    <property type="molecule type" value="Genomic_DNA"/>
</dbReference>
<dbReference type="Proteomes" id="UP000631114">
    <property type="component" value="Unassembled WGS sequence"/>
</dbReference>
<evidence type="ECO:0000313" key="1">
    <source>
        <dbReference type="EMBL" id="KAF9605683.1"/>
    </source>
</evidence>
<dbReference type="AlphaFoldDB" id="A0A835HYI4"/>
<feature type="non-terminal residue" evidence="1">
    <location>
        <position position="1"/>
    </location>
</feature>
<proteinExistence type="predicted"/>
<organism evidence="1 2">
    <name type="scientific">Coptis chinensis</name>
    <dbReference type="NCBI Taxonomy" id="261450"/>
    <lineage>
        <taxon>Eukaryota</taxon>
        <taxon>Viridiplantae</taxon>
        <taxon>Streptophyta</taxon>
        <taxon>Embryophyta</taxon>
        <taxon>Tracheophyta</taxon>
        <taxon>Spermatophyta</taxon>
        <taxon>Magnoliopsida</taxon>
        <taxon>Ranunculales</taxon>
        <taxon>Ranunculaceae</taxon>
        <taxon>Coptidoideae</taxon>
        <taxon>Coptis</taxon>
    </lineage>
</organism>
<gene>
    <name evidence="1" type="ORF">IFM89_018026</name>
</gene>
<name>A0A835HYI4_9MAGN</name>